<dbReference type="CDD" id="cd00130">
    <property type="entry name" value="PAS"/>
    <property type="match status" value="1"/>
</dbReference>
<dbReference type="GO" id="GO:0000160">
    <property type="term" value="P:phosphorelay signal transduction system"/>
    <property type="evidence" value="ECO:0007669"/>
    <property type="project" value="UniProtKB-KW"/>
</dbReference>
<sequence>MVSQNIYTQLILRVVMLSLTALILAFVFFKELYVLSFLALLFFSLQTIFLIKYLNYNNRKIAYFFNSIKNEDFTLRFPEKGAPKSFNELNQSLNSLNDVIRKVHLKNQTQEQYYQEILKQAEIGILTFNHKGHILFNNPKVEKLLNYTPLNHIKQLVQVDKKLYDLFNNIKPFERKLFQLTNERETIQLSIKSSEIVLNNEVLRLITIQDIHNELDEKETDSWIKLIRVLTHEIMNSVTPITSISESILGYYKDKSGIIPVTEIDENKIHNTAKGLEVIKNQGNDLMSFVQSYRSFLNVPVPDKKIIKVEKLLEKVKVLMSQEIDFNVISFDILNTTEDLEIYADEKLITQILLNLCKNAIQALKDTEKATLIFIVGITSEGKKYITVKDNGPGIHPDIMSQIFIPFYTTKNEGTGIGLSLSKQIMHMHGGSLTVHSIPNRETSFSLLFE</sequence>
<evidence type="ECO:0000256" key="7">
    <source>
        <dbReference type="ARBA" id="ARBA00023012"/>
    </source>
</evidence>
<dbReference type="GO" id="GO:0004673">
    <property type="term" value="F:protein histidine kinase activity"/>
    <property type="evidence" value="ECO:0007669"/>
    <property type="project" value="UniProtKB-EC"/>
</dbReference>
<dbReference type="Pfam" id="PF02518">
    <property type="entry name" value="HATPase_c"/>
    <property type="match status" value="1"/>
</dbReference>
<dbReference type="InterPro" id="IPR000014">
    <property type="entry name" value="PAS"/>
</dbReference>
<comment type="caution">
    <text evidence="11">The sequence shown here is derived from an EMBL/GenBank/DDBJ whole genome shotgun (WGS) entry which is preliminary data.</text>
</comment>
<evidence type="ECO:0000313" key="11">
    <source>
        <dbReference type="EMBL" id="EZH72482.1"/>
    </source>
</evidence>
<dbReference type="EMBL" id="AQRA01000008">
    <property type="protein sequence ID" value="EZH72482.1"/>
    <property type="molecule type" value="Genomic_DNA"/>
</dbReference>
<feature type="domain" description="Histidine kinase" evidence="9">
    <location>
        <begin position="229"/>
        <end position="450"/>
    </location>
</feature>
<evidence type="ECO:0000256" key="4">
    <source>
        <dbReference type="ARBA" id="ARBA00022741"/>
    </source>
</evidence>
<keyword evidence="12" id="KW-1185">Reference proteome</keyword>
<comment type="catalytic activity">
    <reaction evidence="1">
        <text>ATP + protein L-histidine = ADP + protein N-phospho-L-histidine.</text>
        <dbReference type="EC" id="2.7.13.3"/>
    </reaction>
</comment>
<evidence type="ECO:0000256" key="3">
    <source>
        <dbReference type="ARBA" id="ARBA00022679"/>
    </source>
</evidence>
<dbReference type="InterPro" id="IPR036890">
    <property type="entry name" value="HATPase_C_sf"/>
</dbReference>
<dbReference type="PANTHER" id="PTHR43065:SF46">
    <property type="entry name" value="C4-DICARBOXYLATE TRANSPORT SENSOR PROTEIN DCTB"/>
    <property type="match status" value="1"/>
</dbReference>
<feature type="transmembrane region" description="Helical" evidence="8">
    <location>
        <begin position="35"/>
        <end position="54"/>
    </location>
</feature>
<dbReference type="RefSeq" id="WP_034245080.1">
    <property type="nucleotide sequence ID" value="NZ_AQRA01000008.1"/>
</dbReference>
<proteinExistence type="predicted"/>
<dbReference type="eggNOG" id="COG5000">
    <property type="taxonomic scope" value="Bacteria"/>
</dbReference>
<dbReference type="PROSITE" id="PS50112">
    <property type="entry name" value="PAS"/>
    <property type="match status" value="1"/>
</dbReference>
<evidence type="ECO:0000256" key="1">
    <source>
        <dbReference type="ARBA" id="ARBA00000085"/>
    </source>
</evidence>
<dbReference type="OrthoDB" id="1931120at2"/>
<dbReference type="Gene3D" id="3.30.565.10">
    <property type="entry name" value="Histidine kinase-like ATPase, C-terminal domain"/>
    <property type="match status" value="1"/>
</dbReference>
<dbReference type="SMART" id="SM00387">
    <property type="entry name" value="HATPase_c"/>
    <property type="match status" value="1"/>
</dbReference>
<evidence type="ECO:0000313" key="12">
    <source>
        <dbReference type="Proteomes" id="UP000023541"/>
    </source>
</evidence>
<gene>
    <name evidence="11" type="ORF">ATO12_23835</name>
</gene>
<protein>
    <recommendedName>
        <fullName evidence="2">histidine kinase</fullName>
        <ecNumber evidence="2">2.7.13.3</ecNumber>
    </recommendedName>
</protein>
<evidence type="ECO:0000259" key="9">
    <source>
        <dbReference type="PROSITE" id="PS50109"/>
    </source>
</evidence>
<dbReference type="AlphaFoldDB" id="A0A023BR00"/>
<dbReference type="EC" id="2.7.13.3" evidence="2"/>
<evidence type="ECO:0000256" key="8">
    <source>
        <dbReference type="SAM" id="Phobius"/>
    </source>
</evidence>
<feature type="transmembrane region" description="Helical" evidence="8">
    <location>
        <begin position="10"/>
        <end position="29"/>
    </location>
</feature>
<dbReference type="GO" id="GO:0005524">
    <property type="term" value="F:ATP binding"/>
    <property type="evidence" value="ECO:0007669"/>
    <property type="project" value="UniProtKB-KW"/>
</dbReference>
<dbReference type="STRING" id="1317122.ATO12_23835"/>
<organism evidence="11 12">
    <name type="scientific">Aquimarina atlantica</name>
    <dbReference type="NCBI Taxonomy" id="1317122"/>
    <lineage>
        <taxon>Bacteria</taxon>
        <taxon>Pseudomonadati</taxon>
        <taxon>Bacteroidota</taxon>
        <taxon>Flavobacteriia</taxon>
        <taxon>Flavobacteriales</taxon>
        <taxon>Flavobacteriaceae</taxon>
        <taxon>Aquimarina</taxon>
    </lineage>
</organism>
<dbReference type="Proteomes" id="UP000023541">
    <property type="component" value="Unassembled WGS sequence"/>
</dbReference>
<feature type="domain" description="PAS" evidence="10">
    <location>
        <begin position="110"/>
        <end position="149"/>
    </location>
</feature>
<evidence type="ECO:0000256" key="2">
    <source>
        <dbReference type="ARBA" id="ARBA00012438"/>
    </source>
</evidence>
<evidence type="ECO:0000259" key="10">
    <source>
        <dbReference type="PROSITE" id="PS50112"/>
    </source>
</evidence>
<evidence type="ECO:0000256" key="5">
    <source>
        <dbReference type="ARBA" id="ARBA00022777"/>
    </source>
</evidence>
<keyword evidence="3" id="KW-0808">Transferase</keyword>
<dbReference type="PANTHER" id="PTHR43065">
    <property type="entry name" value="SENSOR HISTIDINE KINASE"/>
    <property type="match status" value="1"/>
</dbReference>
<evidence type="ECO:0000256" key="6">
    <source>
        <dbReference type="ARBA" id="ARBA00022840"/>
    </source>
</evidence>
<dbReference type="InterPro" id="IPR003594">
    <property type="entry name" value="HATPase_dom"/>
</dbReference>
<keyword evidence="4" id="KW-0547">Nucleotide-binding</keyword>
<keyword evidence="7" id="KW-0902">Two-component regulatory system</keyword>
<keyword evidence="6" id="KW-0067">ATP-binding</keyword>
<dbReference type="Gene3D" id="3.30.450.20">
    <property type="entry name" value="PAS domain"/>
    <property type="match status" value="1"/>
</dbReference>
<dbReference type="SUPFAM" id="SSF55785">
    <property type="entry name" value="PYP-like sensor domain (PAS domain)"/>
    <property type="match status" value="1"/>
</dbReference>
<reference evidence="11 12" key="1">
    <citation type="submission" date="2014-04" db="EMBL/GenBank/DDBJ databases">
        <title>Aquimarina sp. 22II-S11-z7 Genome Sequencing.</title>
        <authorList>
            <person name="Lai Q."/>
        </authorList>
    </citation>
    <scope>NUCLEOTIDE SEQUENCE [LARGE SCALE GENOMIC DNA]</scope>
    <source>
        <strain evidence="11 12">22II-S11-z7</strain>
    </source>
</reference>
<dbReference type="SUPFAM" id="SSF55874">
    <property type="entry name" value="ATPase domain of HSP90 chaperone/DNA topoisomerase II/histidine kinase"/>
    <property type="match status" value="1"/>
</dbReference>
<dbReference type="InterPro" id="IPR035965">
    <property type="entry name" value="PAS-like_dom_sf"/>
</dbReference>
<keyword evidence="8" id="KW-0812">Transmembrane</keyword>
<dbReference type="InterPro" id="IPR005467">
    <property type="entry name" value="His_kinase_dom"/>
</dbReference>
<dbReference type="InterPro" id="IPR004358">
    <property type="entry name" value="Sig_transdc_His_kin-like_C"/>
</dbReference>
<name>A0A023BR00_9FLAO</name>
<keyword evidence="5 11" id="KW-0418">Kinase</keyword>
<dbReference type="PRINTS" id="PR00344">
    <property type="entry name" value="BCTRLSENSOR"/>
</dbReference>
<dbReference type="PROSITE" id="PS50109">
    <property type="entry name" value="HIS_KIN"/>
    <property type="match status" value="1"/>
</dbReference>
<keyword evidence="8" id="KW-0472">Membrane</keyword>
<keyword evidence="8" id="KW-1133">Transmembrane helix</keyword>
<accession>A0A023BR00</accession>